<dbReference type="RefSeq" id="WP_381447113.1">
    <property type="nucleotide sequence ID" value="NZ_JBHSNP010000029.1"/>
</dbReference>
<keyword evidence="2" id="KW-1133">Transmembrane helix</keyword>
<evidence type="ECO:0000313" key="4">
    <source>
        <dbReference type="Proteomes" id="UP001596071"/>
    </source>
</evidence>
<feature type="compositionally biased region" description="Basic and acidic residues" evidence="1">
    <location>
        <begin position="28"/>
        <end position="45"/>
    </location>
</feature>
<reference evidence="4" key="1">
    <citation type="journal article" date="2019" name="Int. J. Syst. Evol. Microbiol.">
        <title>The Global Catalogue of Microorganisms (GCM) 10K type strain sequencing project: providing services to taxonomists for standard genome sequencing and annotation.</title>
        <authorList>
            <consortium name="The Broad Institute Genomics Platform"/>
            <consortium name="The Broad Institute Genome Sequencing Center for Infectious Disease"/>
            <person name="Wu L."/>
            <person name="Ma J."/>
        </authorList>
    </citation>
    <scope>NUCLEOTIDE SEQUENCE [LARGE SCALE GENOMIC DNA]</scope>
    <source>
        <strain evidence="4">KACC 11299</strain>
    </source>
</reference>
<keyword evidence="3" id="KW-0240">DNA-directed RNA polymerase</keyword>
<proteinExistence type="predicted"/>
<keyword evidence="4" id="KW-1185">Reference proteome</keyword>
<organism evidence="3 4">
    <name type="scientific">Sporosarcina koreensis</name>
    <dbReference type="NCBI Taxonomy" id="334735"/>
    <lineage>
        <taxon>Bacteria</taxon>
        <taxon>Bacillati</taxon>
        <taxon>Bacillota</taxon>
        <taxon>Bacilli</taxon>
        <taxon>Bacillales</taxon>
        <taxon>Caryophanaceae</taxon>
        <taxon>Sporosarcina</taxon>
    </lineage>
</organism>
<dbReference type="Pfam" id="PF11772">
    <property type="entry name" value="EpuA"/>
    <property type="match status" value="1"/>
</dbReference>
<dbReference type="GO" id="GO:0000428">
    <property type="term" value="C:DNA-directed RNA polymerase complex"/>
    <property type="evidence" value="ECO:0007669"/>
    <property type="project" value="UniProtKB-KW"/>
</dbReference>
<feature type="region of interest" description="Disordered" evidence="1">
    <location>
        <begin position="1"/>
        <end position="46"/>
    </location>
</feature>
<dbReference type="Proteomes" id="UP001596071">
    <property type="component" value="Unassembled WGS sequence"/>
</dbReference>
<keyword evidence="2" id="KW-0472">Membrane</keyword>
<keyword evidence="3" id="KW-0804">Transcription</keyword>
<keyword evidence="2" id="KW-0812">Transmembrane</keyword>
<dbReference type="InterPro" id="IPR024596">
    <property type="entry name" value="RNApol_su_b/EpuA"/>
</dbReference>
<evidence type="ECO:0000313" key="3">
    <source>
        <dbReference type="EMBL" id="MFC5604862.1"/>
    </source>
</evidence>
<dbReference type="EMBL" id="JBHSNP010000029">
    <property type="protein sequence ID" value="MFC5604862.1"/>
    <property type="molecule type" value="Genomic_DNA"/>
</dbReference>
<protein>
    <submittedName>
        <fullName evidence="3">DNA-directed RNA polymerase subunit beta</fullName>
    </submittedName>
</protein>
<evidence type="ECO:0000256" key="2">
    <source>
        <dbReference type="SAM" id="Phobius"/>
    </source>
</evidence>
<feature type="transmembrane region" description="Helical" evidence="2">
    <location>
        <begin position="59"/>
        <end position="85"/>
    </location>
</feature>
<name>A0ABW0U1L7_9BACL</name>
<comment type="caution">
    <text evidence="3">The sequence shown here is derived from an EMBL/GenBank/DDBJ whole genome shotgun (WGS) entry which is preliminary data.</text>
</comment>
<evidence type="ECO:0000256" key="1">
    <source>
        <dbReference type="SAM" id="MobiDB-lite"/>
    </source>
</evidence>
<gene>
    <name evidence="3" type="ORF">ACFPTP_16620</name>
</gene>
<sequence>MTDEKQKHPQWDHMKQKDATERQIVASRVERNQQKKQKSEEEGTSGKRRIWVQIRMFPIWLRVVLVLLLIAGAAILGAIVGYGIMGDGQPADVLKKETWTHILDIINGKES</sequence>
<feature type="compositionally biased region" description="Basic and acidic residues" evidence="1">
    <location>
        <begin position="1"/>
        <end position="21"/>
    </location>
</feature>
<accession>A0ABW0U1L7</accession>